<evidence type="ECO:0000313" key="3">
    <source>
        <dbReference type="EMBL" id="KAG9393625.1"/>
    </source>
</evidence>
<evidence type="ECO:0000256" key="2">
    <source>
        <dbReference type="SAM" id="MobiDB-lite"/>
    </source>
</evidence>
<dbReference type="AlphaFoldDB" id="A0A8J6E9P3"/>
<accession>A0A8J6E9P3</accession>
<comment type="caution">
    <text evidence="3">The sequence shown here is derived from an EMBL/GenBank/DDBJ whole genome shotgun (WGS) entry which is preliminary data.</text>
</comment>
<dbReference type="EMBL" id="JAHDYR010000022">
    <property type="protein sequence ID" value="KAG9393625.1"/>
    <property type="molecule type" value="Genomic_DNA"/>
</dbReference>
<sequence>MRGTLCDAIPPHLEVENDLCDFLSFVSLKNPSKFNYGIPIHSLYVHVTMHAKKWAQKSFIAFQVLIGDNLHNSAAAALSAVFLPAALRPLNLRNSALTNPLYMSELYKFLCTVKPQERCPVCHLLSDASQLIDNRLFQGLVDAKLVSAIQAPKIRDYLAEYDRTSLVDVLVAVGSMVPMTAEICDNLEIQYISYFGDTVDTTSNDSLKAYIDQSIVTIQLEAAKRLNNVIHQYSSRIKEECSAEIKGEVAKEVSAAVMPQLRVMKRNTPPTTSVIKAQVDCEQAEVKQALILLRDASNVLSSRIDGLQDNIGSLEKRMPNVQYLRRLEGRIAALELGDGYPQRGRSGVTLSALAGFDRTVELSEPSEDDNALTEMTGRVDSVESDIKQLRDTAQSLQQQVGAMSAALEGVARAQSDLEAVTTRRPAPPPPVAPKPSLPDPAITDLRARMDQITAELEAVKVSASKACSPATHTEGLPMSVTRTTSEAALNTGLVEPTEDEARLQAEADMPIEFASFTTRRSGRTDPHVARLERNMAVWANRVEREMLMFAEGVKSQLKTMKYAPRSPVPQRTASPRPASPVRVIRARNMVPDDKTEERLRALIQDEVKAMRARIEGERRDLQHRIDERIGEVSTEVRGVIGQLATTAQLYYNVPRDGCSPVNQR</sequence>
<feature type="region of interest" description="Disordered" evidence="2">
    <location>
        <begin position="420"/>
        <end position="439"/>
    </location>
</feature>
<evidence type="ECO:0000313" key="4">
    <source>
        <dbReference type="Proteomes" id="UP000717585"/>
    </source>
</evidence>
<organism evidence="3 4">
    <name type="scientific">Carpediemonas membranifera</name>
    <dbReference type="NCBI Taxonomy" id="201153"/>
    <lineage>
        <taxon>Eukaryota</taxon>
        <taxon>Metamonada</taxon>
        <taxon>Carpediemonas-like organisms</taxon>
        <taxon>Carpediemonas</taxon>
    </lineage>
</organism>
<feature type="compositionally biased region" description="Pro residues" evidence="2">
    <location>
        <begin position="425"/>
        <end position="438"/>
    </location>
</feature>
<name>A0A8J6E9P3_9EUKA</name>
<keyword evidence="1" id="KW-0175">Coiled coil</keyword>
<feature type="coiled-coil region" evidence="1">
    <location>
        <begin position="372"/>
        <end position="406"/>
    </location>
</feature>
<dbReference type="Proteomes" id="UP000717585">
    <property type="component" value="Unassembled WGS sequence"/>
</dbReference>
<proteinExistence type="predicted"/>
<evidence type="ECO:0000256" key="1">
    <source>
        <dbReference type="SAM" id="Coils"/>
    </source>
</evidence>
<reference evidence="3" key="1">
    <citation type="submission" date="2021-05" db="EMBL/GenBank/DDBJ databases">
        <title>A free-living protist that lacks canonical eukaryotic 1 DNA replication and segregation systems.</title>
        <authorList>
            <person name="Salas-Leiva D.E."/>
            <person name="Tromer E.C."/>
            <person name="Curtis B.A."/>
            <person name="Jerlstrom-Hultqvist J."/>
            <person name="Kolisko M."/>
            <person name="Yi Z."/>
            <person name="Salas-Leiva J.S."/>
            <person name="Gallot-Lavallee L."/>
            <person name="Kops G.J.P.L."/>
            <person name="Archibald J.M."/>
            <person name="Simpson A.G.B."/>
            <person name="Roger A.J."/>
        </authorList>
    </citation>
    <scope>NUCLEOTIDE SEQUENCE</scope>
    <source>
        <strain evidence="3">BICM</strain>
    </source>
</reference>
<keyword evidence="4" id="KW-1185">Reference proteome</keyword>
<protein>
    <submittedName>
        <fullName evidence="3">Chromosome partition protein Smc</fullName>
    </submittedName>
</protein>
<gene>
    <name evidence="3" type="ORF">J8273_4925</name>
</gene>